<sequence>MSTFKVNIYDSIPAYDKRHRAGGTVTSVFIAGSLASHSLTGYFHTVIGHTPHRSDDYYYRRKCYLRTSLP</sequence>
<keyword evidence="2" id="KW-1185">Reference proteome</keyword>
<reference evidence="1 2" key="1">
    <citation type="submission" date="2019-05" db="EMBL/GenBank/DDBJ databases">
        <title>Another draft genome of Portunus trituberculatus and its Hox gene families provides insights of decapod evolution.</title>
        <authorList>
            <person name="Jeong J.-H."/>
            <person name="Song I."/>
            <person name="Kim S."/>
            <person name="Choi T."/>
            <person name="Kim D."/>
            <person name="Ryu S."/>
            <person name="Kim W."/>
        </authorList>
    </citation>
    <scope>NUCLEOTIDE SEQUENCE [LARGE SCALE GENOMIC DNA]</scope>
    <source>
        <tissue evidence="1">Muscle</tissue>
    </source>
</reference>
<proteinExistence type="predicted"/>
<evidence type="ECO:0000313" key="1">
    <source>
        <dbReference type="EMBL" id="MPC73592.1"/>
    </source>
</evidence>
<dbReference type="AlphaFoldDB" id="A0A5B7HQM5"/>
<name>A0A5B7HQM5_PORTR</name>
<protein>
    <submittedName>
        <fullName evidence="1">Uncharacterized protein</fullName>
    </submittedName>
</protein>
<gene>
    <name evidence="1" type="ORF">E2C01_067926</name>
</gene>
<organism evidence="1 2">
    <name type="scientific">Portunus trituberculatus</name>
    <name type="common">Swimming crab</name>
    <name type="synonym">Neptunus trituberculatus</name>
    <dbReference type="NCBI Taxonomy" id="210409"/>
    <lineage>
        <taxon>Eukaryota</taxon>
        <taxon>Metazoa</taxon>
        <taxon>Ecdysozoa</taxon>
        <taxon>Arthropoda</taxon>
        <taxon>Crustacea</taxon>
        <taxon>Multicrustacea</taxon>
        <taxon>Malacostraca</taxon>
        <taxon>Eumalacostraca</taxon>
        <taxon>Eucarida</taxon>
        <taxon>Decapoda</taxon>
        <taxon>Pleocyemata</taxon>
        <taxon>Brachyura</taxon>
        <taxon>Eubrachyura</taxon>
        <taxon>Portunoidea</taxon>
        <taxon>Portunidae</taxon>
        <taxon>Portuninae</taxon>
        <taxon>Portunus</taxon>
    </lineage>
</organism>
<comment type="caution">
    <text evidence="1">The sequence shown here is derived from an EMBL/GenBank/DDBJ whole genome shotgun (WGS) entry which is preliminary data.</text>
</comment>
<dbReference type="EMBL" id="VSRR010037102">
    <property type="protein sequence ID" value="MPC73592.1"/>
    <property type="molecule type" value="Genomic_DNA"/>
</dbReference>
<evidence type="ECO:0000313" key="2">
    <source>
        <dbReference type="Proteomes" id="UP000324222"/>
    </source>
</evidence>
<dbReference type="Proteomes" id="UP000324222">
    <property type="component" value="Unassembled WGS sequence"/>
</dbReference>
<accession>A0A5B7HQM5</accession>